<gene>
    <name evidence="5" type="primary">tamR</name>
    <name evidence="5" type="ORF">GCM10022252_60120</name>
</gene>
<dbReference type="PROSITE" id="PS01117">
    <property type="entry name" value="HTH_MARR_1"/>
    <property type="match status" value="1"/>
</dbReference>
<dbReference type="Proteomes" id="UP001501251">
    <property type="component" value="Unassembled WGS sequence"/>
</dbReference>
<evidence type="ECO:0000259" key="4">
    <source>
        <dbReference type="PROSITE" id="PS50995"/>
    </source>
</evidence>
<dbReference type="SUPFAM" id="SSF46785">
    <property type="entry name" value="Winged helix' DNA-binding domain"/>
    <property type="match status" value="1"/>
</dbReference>
<dbReference type="PANTHER" id="PTHR33164">
    <property type="entry name" value="TRANSCRIPTIONAL REGULATOR, MARR FAMILY"/>
    <property type="match status" value="1"/>
</dbReference>
<organism evidence="5 6">
    <name type="scientific">Streptosporangium oxazolinicum</name>
    <dbReference type="NCBI Taxonomy" id="909287"/>
    <lineage>
        <taxon>Bacteria</taxon>
        <taxon>Bacillati</taxon>
        <taxon>Actinomycetota</taxon>
        <taxon>Actinomycetes</taxon>
        <taxon>Streptosporangiales</taxon>
        <taxon>Streptosporangiaceae</taxon>
        <taxon>Streptosporangium</taxon>
    </lineage>
</organism>
<comment type="caution">
    <text evidence="5">The sequence shown here is derived from an EMBL/GenBank/DDBJ whole genome shotgun (WGS) entry which is preliminary data.</text>
</comment>
<keyword evidence="3" id="KW-0804">Transcription</keyword>
<dbReference type="InterPro" id="IPR036388">
    <property type="entry name" value="WH-like_DNA-bd_sf"/>
</dbReference>
<name>A0ABP8BBU0_9ACTN</name>
<reference evidence="6" key="1">
    <citation type="journal article" date="2019" name="Int. J. Syst. Evol. Microbiol.">
        <title>The Global Catalogue of Microorganisms (GCM) 10K type strain sequencing project: providing services to taxonomists for standard genome sequencing and annotation.</title>
        <authorList>
            <consortium name="The Broad Institute Genomics Platform"/>
            <consortium name="The Broad Institute Genome Sequencing Center for Infectious Disease"/>
            <person name="Wu L."/>
            <person name="Ma J."/>
        </authorList>
    </citation>
    <scope>NUCLEOTIDE SEQUENCE [LARGE SCALE GENOMIC DNA]</scope>
    <source>
        <strain evidence="6">JCM 17388</strain>
    </source>
</reference>
<keyword evidence="6" id="KW-1185">Reference proteome</keyword>
<evidence type="ECO:0000256" key="2">
    <source>
        <dbReference type="ARBA" id="ARBA00023125"/>
    </source>
</evidence>
<evidence type="ECO:0000256" key="3">
    <source>
        <dbReference type="ARBA" id="ARBA00023163"/>
    </source>
</evidence>
<feature type="domain" description="HTH marR-type" evidence="4">
    <location>
        <begin position="54"/>
        <end position="189"/>
    </location>
</feature>
<dbReference type="SMART" id="SM00347">
    <property type="entry name" value="HTH_MARR"/>
    <property type="match status" value="1"/>
</dbReference>
<dbReference type="InterPro" id="IPR036390">
    <property type="entry name" value="WH_DNA-bd_sf"/>
</dbReference>
<dbReference type="PRINTS" id="PR00598">
    <property type="entry name" value="HTHMARR"/>
</dbReference>
<sequence>MTLHHADHGSGRPPAAKNETVKVSAADADAIARDEVDLLVAAWRQERPDLDVEPLQVLSRVSRLARHLDRARRASFAEHGLETWEFDVLTALRRAGEPYEMSPGALLRATLVTSGTMTNRIDRLAAAGLVRRRPDPEDRRGVLVSLTDAGRTRVDGAFADLLRRERELLSSLGKREQQALSDLLRTLLVPFDTTDTGAR</sequence>
<dbReference type="RefSeq" id="WP_344921478.1">
    <property type="nucleotide sequence ID" value="NZ_BAABAQ010000012.1"/>
</dbReference>
<dbReference type="InterPro" id="IPR000835">
    <property type="entry name" value="HTH_MarR-typ"/>
</dbReference>
<evidence type="ECO:0000313" key="6">
    <source>
        <dbReference type="Proteomes" id="UP001501251"/>
    </source>
</evidence>
<accession>A0ABP8BBU0</accession>
<protein>
    <submittedName>
        <fullName evidence="5">MarR family transcriptional regulator TamR</fullName>
    </submittedName>
</protein>
<evidence type="ECO:0000256" key="1">
    <source>
        <dbReference type="ARBA" id="ARBA00023015"/>
    </source>
</evidence>
<proteinExistence type="predicted"/>
<keyword evidence="1" id="KW-0805">Transcription regulation</keyword>
<dbReference type="InterPro" id="IPR039422">
    <property type="entry name" value="MarR/SlyA-like"/>
</dbReference>
<evidence type="ECO:0000313" key="5">
    <source>
        <dbReference type="EMBL" id="GAA4203061.1"/>
    </source>
</evidence>
<dbReference type="PROSITE" id="PS50995">
    <property type="entry name" value="HTH_MARR_2"/>
    <property type="match status" value="1"/>
</dbReference>
<dbReference type="Pfam" id="PF12802">
    <property type="entry name" value="MarR_2"/>
    <property type="match status" value="1"/>
</dbReference>
<dbReference type="Gene3D" id="1.10.10.10">
    <property type="entry name" value="Winged helix-like DNA-binding domain superfamily/Winged helix DNA-binding domain"/>
    <property type="match status" value="1"/>
</dbReference>
<dbReference type="EMBL" id="BAABAQ010000012">
    <property type="protein sequence ID" value="GAA4203061.1"/>
    <property type="molecule type" value="Genomic_DNA"/>
</dbReference>
<dbReference type="InterPro" id="IPR023187">
    <property type="entry name" value="Tscrpt_reg_MarR-type_CS"/>
</dbReference>
<dbReference type="PANTHER" id="PTHR33164:SF104">
    <property type="entry name" value="TRANSCRIPTIONAL REGULATORY PROTEIN"/>
    <property type="match status" value="1"/>
</dbReference>
<keyword evidence="2" id="KW-0238">DNA-binding</keyword>